<keyword evidence="7" id="KW-1185">Reference proteome</keyword>
<reference evidence="6 7" key="1">
    <citation type="submission" date="2023-07" db="EMBL/GenBank/DDBJ databases">
        <title>Sequencing the genomes of 1000 actinobacteria strains.</title>
        <authorList>
            <person name="Klenk H.-P."/>
        </authorList>
    </citation>
    <scope>NUCLEOTIDE SEQUENCE [LARGE SCALE GENOMIC DNA]</scope>
    <source>
        <strain evidence="6 7">DSM 44709</strain>
    </source>
</reference>
<evidence type="ECO:0000313" key="6">
    <source>
        <dbReference type="EMBL" id="MDQ0367853.1"/>
    </source>
</evidence>
<dbReference type="SUPFAM" id="SSF46689">
    <property type="entry name" value="Homeodomain-like"/>
    <property type="match status" value="1"/>
</dbReference>
<sequence>MSEKRRPVNPRGQGGRLRQEILDAAVVLLGRAGSEDGVTLRDIARQAGIAAPSIYSHFTDRAAVIDAVVVESFAELKAVAHTAADGVDSPADRLRALCAAYVRFGREQPGRYRILFEASQQEAAKRQPAANGAAAFAGLTAALADCVADGSSSSTDPTLDATTLWLALHGLVVLPRATPAFAWPATEALLDRIILTTAHLTGPPERAPATT</sequence>
<evidence type="ECO:0000256" key="3">
    <source>
        <dbReference type="ARBA" id="ARBA00023163"/>
    </source>
</evidence>
<dbReference type="InterPro" id="IPR001647">
    <property type="entry name" value="HTH_TetR"/>
</dbReference>
<dbReference type="Pfam" id="PF13305">
    <property type="entry name" value="TetR_C_33"/>
    <property type="match status" value="1"/>
</dbReference>
<evidence type="ECO:0000256" key="1">
    <source>
        <dbReference type="ARBA" id="ARBA00023015"/>
    </source>
</evidence>
<dbReference type="InterPro" id="IPR025996">
    <property type="entry name" value="MT1864/Rv1816-like_C"/>
</dbReference>
<dbReference type="InterPro" id="IPR050109">
    <property type="entry name" value="HTH-type_TetR-like_transc_reg"/>
</dbReference>
<dbReference type="PROSITE" id="PS50977">
    <property type="entry name" value="HTH_TETR_2"/>
    <property type="match status" value="1"/>
</dbReference>
<comment type="caution">
    <text evidence="6">The sequence shown here is derived from an EMBL/GenBank/DDBJ whole genome shotgun (WGS) entry which is preliminary data.</text>
</comment>
<dbReference type="RefSeq" id="WP_307242162.1">
    <property type="nucleotide sequence ID" value="NZ_JAUSUZ010000001.1"/>
</dbReference>
<dbReference type="Proteomes" id="UP001240236">
    <property type="component" value="Unassembled WGS sequence"/>
</dbReference>
<dbReference type="InterPro" id="IPR036271">
    <property type="entry name" value="Tet_transcr_reg_TetR-rel_C_sf"/>
</dbReference>
<dbReference type="PANTHER" id="PTHR30055:SF220">
    <property type="entry name" value="TETR-FAMILY REGULATORY PROTEIN"/>
    <property type="match status" value="1"/>
</dbReference>
<dbReference type="GO" id="GO:0003700">
    <property type="term" value="F:DNA-binding transcription factor activity"/>
    <property type="evidence" value="ECO:0007669"/>
    <property type="project" value="TreeGrafter"/>
</dbReference>
<dbReference type="PANTHER" id="PTHR30055">
    <property type="entry name" value="HTH-TYPE TRANSCRIPTIONAL REGULATOR RUTR"/>
    <property type="match status" value="1"/>
</dbReference>
<keyword evidence="1" id="KW-0805">Transcription regulation</keyword>
<keyword evidence="2 4" id="KW-0238">DNA-binding</keyword>
<dbReference type="AlphaFoldDB" id="A0AAE3W190"/>
<dbReference type="Gene3D" id="1.10.357.10">
    <property type="entry name" value="Tetracycline Repressor, domain 2"/>
    <property type="match status" value="1"/>
</dbReference>
<keyword evidence="3" id="KW-0804">Transcription</keyword>
<evidence type="ECO:0000313" key="7">
    <source>
        <dbReference type="Proteomes" id="UP001240236"/>
    </source>
</evidence>
<proteinExistence type="predicted"/>
<dbReference type="Pfam" id="PF00440">
    <property type="entry name" value="TetR_N"/>
    <property type="match status" value="1"/>
</dbReference>
<dbReference type="SUPFAM" id="SSF48498">
    <property type="entry name" value="Tetracyclin repressor-like, C-terminal domain"/>
    <property type="match status" value="1"/>
</dbReference>
<dbReference type="InterPro" id="IPR009057">
    <property type="entry name" value="Homeodomain-like_sf"/>
</dbReference>
<dbReference type="EMBL" id="JAUSUZ010000001">
    <property type="protein sequence ID" value="MDQ0367853.1"/>
    <property type="molecule type" value="Genomic_DNA"/>
</dbReference>
<feature type="DNA-binding region" description="H-T-H motif" evidence="4">
    <location>
        <begin position="39"/>
        <end position="58"/>
    </location>
</feature>
<dbReference type="GO" id="GO:0000976">
    <property type="term" value="F:transcription cis-regulatory region binding"/>
    <property type="evidence" value="ECO:0007669"/>
    <property type="project" value="TreeGrafter"/>
</dbReference>
<evidence type="ECO:0000256" key="2">
    <source>
        <dbReference type="ARBA" id="ARBA00023125"/>
    </source>
</evidence>
<feature type="domain" description="HTH tetR-type" evidence="5">
    <location>
        <begin position="15"/>
        <end position="76"/>
    </location>
</feature>
<gene>
    <name evidence="6" type="ORF">J2S42_004522</name>
</gene>
<name>A0AAE3W190_9ACTN</name>
<accession>A0AAE3W190</accession>
<evidence type="ECO:0000259" key="5">
    <source>
        <dbReference type="PROSITE" id="PS50977"/>
    </source>
</evidence>
<organism evidence="6 7">
    <name type="scientific">Catenuloplanes indicus</name>
    <dbReference type="NCBI Taxonomy" id="137267"/>
    <lineage>
        <taxon>Bacteria</taxon>
        <taxon>Bacillati</taxon>
        <taxon>Actinomycetota</taxon>
        <taxon>Actinomycetes</taxon>
        <taxon>Micromonosporales</taxon>
        <taxon>Micromonosporaceae</taxon>
        <taxon>Catenuloplanes</taxon>
    </lineage>
</organism>
<protein>
    <submittedName>
        <fullName evidence="6">AcrR family transcriptional regulator</fullName>
    </submittedName>
</protein>
<evidence type="ECO:0000256" key="4">
    <source>
        <dbReference type="PROSITE-ProRule" id="PRU00335"/>
    </source>
</evidence>